<dbReference type="Proteomes" id="UP001431010">
    <property type="component" value="Chromosome"/>
</dbReference>
<evidence type="ECO:0000256" key="1">
    <source>
        <dbReference type="SAM" id="MobiDB-lite"/>
    </source>
</evidence>
<proteinExistence type="predicted"/>
<reference evidence="3" key="1">
    <citation type="journal article" date="2024" name="Antonie Van Leeuwenhoek">
        <title>Bradyrhizobium ontarionense sp. nov., a novel bacterial symbiont isolated from Aeschynomene indica (Indian jointvetch), harbours photosynthesis, nitrogen fixation and nitrous oxide (N2O) reductase genes.</title>
        <authorList>
            <person name="Bromfield E.S.P."/>
            <person name="Cloutier S."/>
        </authorList>
    </citation>
    <scope>NUCLEOTIDE SEQUENCE</scope>
    <source>
        <strain evidence="3">A19</strain>
    </source>
</reference>
<feature type="compositionally biased region" description="Pro residues" evidence="1">
    <location>
        <begin position="1238"/>
        <end position="1273"/>
    </location>
</feature>
<dbReference type="PANTHER" id="PTHR30441:SF4">
    <property type="entry name" value="PROTEIN ASMA"/>
    <property type="match status" value="1"/>
</dbReference>
<name>A0ABY3RAL6_9BRAD</name>
<feature type="region of interest" description="Disordered" evidence="1">
    <location>
        <begin position="233"/>
        <end position="290"/>
    </location>
</feature>
<dbReference type="InterPro" id="IPR052894">
    <property type="entry name" value="AsmA-related"/>
</dbReference>
<evidence type="ECO:0000259" key="2">
    <source>
        <dbReference type="Pfam" id="PF05170"/>
    </source>
</evidence>
<dbReference type="Pfam" id="PF05170">
    <property type="entry name" value="AsmA"/>
    <property type="match status" value="1"/>
</dbReference>
<feature type="region of interest" description="Disordered" evidence="1">
    <location>
        <begin position="1154"/>
        <end position="1273"/>
    </location>
</feature>
<dbReference type="InterPro" id="IPR007844">
    <property type="entry name" value="AsmA"/>
</dbReference>
<accession>A0ABY3RAL6</accession>
<gene>
    <name evidence="3" type="ORF">LQG66_33150</name>
</gene>
<feature type="compositionally biased region" description="Basic and acidic residues" evidence="1">
    <location>
        <begin position="244"/>
        <end position="262"/>
    </location>
</feature>
<evidence type="ECO:0000313" key="4">
    <source>
        <dbReference type="Proteomes" id="UP001431010"/>
    </source>
</evidence>
<dbReference type="PANTHER" id="PTHR30441">
    <property type="entry name" value="DUF748 DOMAIN-CONTAINING PROTEIN"/>
    <property type="match status" value="1"/>
</dbReference>
<feature type="compositionally biased region" description="Low complexity" evidence="1">
    <location>
        <begin position="266"/>
        <end position="286"/>
    </location>
</feature>
<protein>
    <submittedName>
        <fullName evidence="3">AsmA family protein</fullName>
    </submittedName>
</protein>
<dbReference type="RefSeq" id="WP_231320003.1">
    <property type="nucleotide sequence ID" value="NZ_CP088156.1"/>
</dbReference>
<dbReference type="InterPro" id="IPR017023">
    <property type="entry name" value="UCP034039"/>
</dbReference>
<evidence type="ECO:0000313" key="3">
    <source>
        <dbReference type="EMBL" id="UFZ03990.1"/>
    </source>
</evidence>
<organism evidence="3 4">
    <name type="scientific">Bradyrhizobium ontarionense</name>
    <dbReference type="NCBI Taxonomy" id="2898149"/>
    <lineage>
        <taxon>Bacteria</taxon>
        <taxon>Pseudomonadati</taxon>
        <taxon>Pseudomonadota</taxon>
        <taxon>Alphaproteobacteria</taxon>
        <taxon>Hyphomicrobiales</taxon>
        <taxon>Nitrobacteraceae</taxon>
        <taxon>Bradyrhizobium</taxon>
    </lineage>
</organism>
<feature type="compositionally biased region" description="Low complexity" evidence="1">
    <location>
        <begin position="1199"/>
        <end position="1237"/>
    </location>
</feature>
<dbReference type="PIRSF" id="PIRSF034039">
    <property type="entry name" value="UCP034039"/>
    <property type="match status" value="1"/>
</dbReference>
<feature type="domain" description="AsmA" evidence="2">
    <location>
        <begin position="10"/>
        <end position="123"/>
    </location>
</feature>
<sequence>MQTTLLGLAIAFILALLAALIGPHFVDWNQFRPQFEAEASKVIGVPVRVAGALDARLLPTPTLRLRQVTFGGANDLGKLRADKLDVEFSLGDMMRGQWRANELTIGGMAADLGLDPKGRVDLPAASGRFNLATLSIDRLNLTGRVALHDAASRSTLELTDIVFSGDVRSLAGSLRGDGAVSIRGARYPFRVSSSQDKDSNGLRVHLNVDQGERAVIADVEGLISLANRTPRFDGAFTLSSPPKEQGDGKEKPAKDQATKDQATKGQAAKEASAKQPPAQPAKGGPADVAGATPWRITAKIAGDQTAAKFDQIEVSFGQEDRSLKFSGSGDARFGAAPMLRASLAARQLDADKLLGGDEVKDRRAIAPALVLPALRNWISQLPTLPLPASVQFSTEQIMLSGRPVQNFTADLHNEPTAWSLEKVDLRAPGSTHLTFRTIGISTAVTAGFTGALDLDSSEPDTLVAWLQGRSETSYRTQRPLRLRGDLNVAPDRIAIDGLKANIDGGAVDGRMALITRPGGAGSRFEATLKGDRLDLDATMAVARSLASASGEWPTEASVALDIGRANVSGQELRTLTARFSYDPKMVAVDQLKFGQSGGVTSEGSGRFDRTDATGRLVLISMAGSLKEITGLIQPIAPKLAARFEALGVPPGAARLKLTLDLAKDPANADRSQAKAVLDLDAPQLKGSATLTAKPSAAALRSFEVDAIDRTELGVESRVSAEQGNVVLALLGLDRVAVVGNSPAQFEASVNGSWRAPLRVNAKLSGTGLDGDAQGTIEPWGDSTRANVNLRLRSANLAPLLGLKPQDTAAQNIRLFGRLGLAGNRLTIEDLDSTVGGSRLRGRIAATLDDDKQVDGELGLDALDVPQVFSVLVGAAGHEAAEPLGSGLLKGWRGRVSFQALSGAVLNGTELRPLGGAIKSDGQSLTIENLKGKLGGGDVTATIDARPNANGLVLNGRVELAGVDGNALRYRSLKMPAGKVSAQMTLAAEGRSVQGLVSALSGNGTVTLENASIPNLDPRAFEAALRAADAGQVGDDGKLRQVVEPVLTSGTLAVASAQIPFIIRDGRLRVGATPLEAQGARAIVSGGFDIPADQADIRASLSANAVGNANSRPEVQLFAVGTPDTLTRVVDVTSLSSWLAVRAIDRETRRLDAIARGEVPPSYPSSTASLPGGPDAGPAAPNPTDVPLPGRDPRRDPRARLGGPRAAVPPLTAPLSAPAAAAPPAATVPPVAASQPQVAPLPPPVEIKPAPGALPPRPRPLPRPPVVLTPPGSP</sequence>
<keyword evidence="4" id="KW-1185">Reference proteome</keyword>
<dbReference type="EMBL" id="CP088156">
    <property type="protein sequence ID" value="UFZ03990.1"/>
    <property type="molecule type" value="Genomic_DNA"/>
</dbReference>